<evidence type="ECO:0000256" key="1">
    <source>
        <dbReference type="SAM" id="Phobius"/>
    </source>
</evidence>
<reference evidence="3" key="1">
    <citation type="journal article" date="2019" name="Int. J. Syst. Evol. Microbiol.">
        <title>The Global Catalogue of Microorganisms (GCM) 10K type strain sequencing project: providing services to taxonomists for standard genome sequencing and annotation.</title>
        <authorList>
            <consortium name="The Broad Institute Genomics Platform"/>
            <consortium name="The Broad Institute Genome Sequencing Center for Infectious Disease"/>
            <person name="Wu L."/>
            <person name="Ma J."/>
        </authorList>
    </citation>
    <scope>NUCLEOTIDE SEQUENCE [LARGE SCALE GENOMIC DNA]</scope>
    <source>
        <strain evidence="3">KACC 11904</strain>
    </source>
</reference>
<keyword evidence="3" id="KW-1185">Reference proteome</keyword>
<proteinExistence type="predicted"/>
<keyword evidence="1" id="KW-1133">Transmembrane helix</keyword>
<feature type="transmembrane region" description="Helical" evidence="1">
    <location>
        <begin position="12"/>
        <end position="30"/>
    </location>
</feature>
<comment type="caution">
    <text evidence="2">The sequence shown here is derived from an EMBL/GenBank/DDBJ whole genome shotgun (WGS) entry which is preliminary data.</text>
</comment>
<name>A0ABW0KC28_9BACL</name>
<dbReference type="RefSeq" id="WP_270881571.1">
    <property type="nucleotide sequence ID" value="NZ_JAQFVF010000055.1"/>
</dbReference>
<evidence type="ECO:0000313" key="2">
    <source>
        <dbReference type="EMBL" id="MFC5450959.1"/>
    </source>
</evidence>
<accession>A0ABW0KC28</accession>
<gene>
    <name evidence="2" type="ORF">ACFPOG_22175</name>
</gene>
<keyword evidence="1" id="KW-0812">Transmembrane</keyword>
<sequence length="60" mass="6155">MHTGKSKTAAGASGACGFFVFMGSAVMLISHSDNHLLTSFAAPGRNEQMIVSAPGYGHVT</sequence>
<keyword evidence="1" id="KW-0472">Membrane</keyword>
<protein>
    <submittedName>
        <fullName evidence="2">Uncharacterized protein</fullName>
    </submittedName>
</protein>
<dbReference type="Proteomes" id="UP001596044">
    <property type="component" value="Unassembled WGS sequence"/>
</dbReference>
<organism evidence="2 3">
    <name type="scientific">Paenibacillus aestuarii</name>
    <dbReference type="NCBI Taxonomy" id="516965"/>
    <lineage>
        <taxon>Bacteria</taxon>
        <taxon>Bacillati</taxon>
        <taxon>Bacillota</taxon>
        <taxon>Bacilli</taxon>
        <taxon>Bacillales</taxon>
        <taxon>Paenibacillaceae</taxon>
        <taxon>Paenibacillus</taxon>
    </lineage>
</organism>
<evidence type="ECO:0000313" key="3">
    <source>
        <dbReference type="Proteomes" id="UP001596044"/>
    </source>
</evidence>
<dbReference type="EMBL" id="JBHSMJ010000030">
    <property type="protein sequence ID" value="MFC5450959.1"/>
    <property type="molecule type" value="Genomic_DNA"/>
</dbReference>